<gene>
    <name evidence="7" type="ORF">WJX75_005548</name>
</gene>
<evidence type="ECO:0000256" key="1">
    <source>
        <dbReference type="ARBA" id="ARBA00004141"/>
    </source>
</evidence>
<dbReference type="Gene3D" id="1.20.120.1630">
    <property type="match status" value="1"/>
</dbReference>
<organism evidence="7 8">
    <name type="scientific">Coccomyxa subellipsoidea</name>
    <dbReference type="NCBI Taxonomy" id="248742"/>
    <lineage>
        <taxon>Eukaryota</taxon>
        <taxon>Viridiplantae</taxon>
        <taxon>Chlorophyta</taxon>
        <taxon>core chlorophytes</taxon>
        <taxon>Trebouxiophyceae</taxon>
        <taxon>Trebouxiophyceae incertae sedis</taxon>
        <taxon>Coccomyxaceae</taxon>
        <taxon>Coccomyxa</taxon>
    </lineage>
</organism>
<evidence type="ECO:0000259" key="6">
    <source>
        <dbReference type="Pfam" id="PF07298"/>
    </source>
</evidence>
<evidence type="ECO:0000256" key="3">
    <source>
        <dbReference type="ARBA" id="ARBA00022989"/>
    </source>
</evidence>
<dbReference type="PANTHER" id="PTHR35988:SF2">
    <property type="entry name" value="15-CIS-ZETA-CAROTENE ISOMERASE, CHLOROPLASTIC"/>
    <property type="match status" value="1"/>
</dbReference>
<keyword evidence="3 5" id="KW-1133">Transmembrane helix</keyword>
<evidence type="ECO:0000256" key="5">
    <source>
        <dbReference type="SAM" id="Phobius"/>
    </source>
</evidence>
<feature type="transmembrane region" description="Helical" evidence="5">
    <location>
        <begin position="104"/>
        <end position="124"/>
    </location>
</feature>
<reference evidence="7 8" key="1">
    <citation type="journal article" date="2024" name="Nat. Commun.">
        <title>Phylogenomics reveals the evolutionary origins of lichenization in chlorophyte algae.</title>
        <authorList>
            <person name="Puginier C."/>
            <person name="Libourel C."/>
            <person name="Otte J."/>
            <person name="Skaloud P."/>
            <person name="Haon M."/>
            <person name="Grisel S."/>
            <person name="Petersen M."/>
            <person name="Berrin J.G."/>
            <person name="Delaux P.M."/>
            <person name="Dal Grande F."/>
            <person name="Keller J."/>
        </authorList>
    </citation>
    <scope>NUCLEOTIDE SEQUENCE [LARGE SCALE GENOMIC DNA]</scope>
    <source>
        <strain evidence="7 8">SAG 216-7</strain>
    </source>
</reference>
<dbReference type="Proteomes" id="UP001491310">
    <property type="component" value="Unassembled WGS sequence"/>
</dbReference>
<evidence type="ECO:0000256" key="2">
    <source>
        <dbReference type="ARBA" id="ARBA00022692"/>
    </source>
</evidence>
<sequence length="375" mass="42731">MSTDFGLRWHAPNGGVIRLTRGLYPHSRHFCHPSPKQTKCTGDPFRIQALQRRGSIPRRCRDPKLRASAQEPVEVELEDRKQEAALVGEDAAYFAVEQQSTGKWVFFTAELAIVLAIMYVVWIAPGTGLANNFLEQLQTVSSDSTFLMLAIFAVFAVVHSGLAYLRPSGEKLIGARAFRVIFAAISLPLATVALVHFINHRYDGLPLWNVRGQPFVHELVWTLNFVSFFFLYPSTFNLLEVAAVDEPKLHLWETGVMRLTRHPQTFGQALWCLAHTLWIGSSFMVATTGALMAHHAFSCWHGDFRLRRKYGPAFEAVKERTSIVPFQAIWEGRQELPKDYYKEWLRLPYFTITAVTLGAYWAHPLMQSASHWLNW</sequence>
<evidence type="ECO:0000313" key="8">
    <source>
        <dbReference type="Proteomes" id="UP001491310"/>
    </source>
</evidence>
<feature type="transmembrane region" description="Helical" evidence="5">
    <location>
        <begin position="144"/>
        <end position="165"/>
    </location>
</feature>
<name>A0ABR2YDW8_9CHLO</name>
<keyword evidence="4 5" id="KW-0472">Membrane</keyword>
<dbReference type="Pfam" id="PF07298">
    <property type="entry name" value="NnrU"/>
    <property type="match status" value="1"/>
</dbReference>
<evidence type="ECO:0000256" key="4">
    <source>
        <dbReference type="ARBA" id="ARBA00023136"/>
    </source>
</evidence>
<feature type="domain" description="NnrU" evidence="6">
    <location>
        <begin position="148"/>
        <end position="367"/>
    </location>
</feature>
<dbReference type="InterPro" id="IPR009915">
    <property type="entry name" value="NnrU_dom"/>
</dbReference>
<dbReference type="PANTHER" id="PTHR35988">
    <property type="entry name" value="15-CIS-ZETA-CAROTENE ISOMERASE, CHLOROPLASTIC"/>
    <property type="match status" value="1"/>
</dbReference>
<dbReference type="EMBL" id="JALJOT010000014">
    <property type="protein sequence ID" value="KAK9903433.1"/>
    <property type="molecule type" value="Genomic_DNA"/>
</dbReference>
<proteinExistence type="predicted"/>
<keyword evidence="8" id="KW-1185">Reference proteome</keyword>
<protein>
    <recommendedName>
        <fullName evidence="6">NnrU domain-containing protein</fullName>
    </recommendedName>
</protein>
<comment type="caution">
    <text evidence="7">The sequence shown here is derived from an EMBL/GenBank/DDBJ whole genome shotgun (WGS) entry which is preliminary data.</text>
</comment>
<comment type="subcellular location">
    <subcellularLocation>
        <location evidence="1">Membrane</location>
        <topology evidence="1">Multi-pass membrane protein</topology>
    </subcellularLocation>
</comment>
<evidence type="ECO:0000313" key="7">
    <source>
        <dbReference type="EMBL" id="KAK9903433.1"/>
    </source>
</evidence>
<feature type="transmembrane region" description="Helical" evidence="5">
    <location>
        <begin position="219"/>
        <end position="239"/>
    </location>
</feature>
<feature type="transmembrane region" description="Helical" evidence="5">
    <location>
        <begin position="344"/>
        <end position="363"/>
    </location>
</feature>
<accession>A0ABR2YDW8</accession>
<feature type="transmembrane region" description="Helical" evidence="5">
    <location>
        <begin position="177"/>
        <end position="199"/>
    </location>
</feature>
<keyword evidence="2 5" id="KW-0812">Transmembrane</keyword>